<dbReference type="Gene3D" id="1.10.357.10">
    <property type="entry name" value="Tetracycline Repressor, domain 2"/>
    <property type="match status" value="1"/>
</dbReference>
<dbReference type="InterPro" id="IPR009057">
    <property type="entry name" value="Homeodomain-like_sf"/>
</dbReference>
<dbReference type="PROSITE" id="PS50977">
    <property type="entry name" value="HTH_TETR_2"/>
    <property type="match status" value="1"/>
</dbReference>
<feature type="DNA-binding region" description="H-T-H motif" evidence="5">
    <location>
        <begin position="34"/>
        <end position="53"/>
    </location>
</feature>
<keyword evidence="1" id="KW-0678">Repressor</keyword>
<dbReference type="PANTHER" id="PTHR30055">
    <property type="entry name" value="HTH-TYPE TRANSCRIPTIONAL REGULATOR RUTR"/>
    <property type="match status" value="1"/>
</dbReference>
<dbReference type="EMBL" id="JAPNKA010000001">
    <property type="protein sequence ID" value="MCY1080478.1"/>
    <property type="molecule type" value="Genomic_DNA"/>
</dbReference>
<keyword evidence="4" id="KW-0804">Transcription</keyword>
<gene>
    <name evidence="7" type="ORF">OV287_39125</name>
</gene>
<keyword evidence="3 5" id="KW-0238">DNA-binding</keyword>
<organism evidence="7 8">
    <name type="scientific">Archangium lansingense</name>
    <dbReference type="NCBI Taxonomy" id="2995310"/>
    <lineage>
        <taxon>Bacteria</taxon>
        <taxon>Pseudomonadati</taxon>
        <taxon>Myxococcota</taxon>
        <taxon>Myxococcia</taxon>
        <taxon>Myxococcales</taxon>
        <taxon>Cystobacterineae</taxon>
        <taxon>Archangiaceae</taxon>
        <taxon>Archangium</taxon>
    </lineage>
</organism>
<dbReference type="SUPFAM" id="SSF46689">
    <property type="entry name" value="Homeodomain-like"/>
    <property type="match status" value="1"/>
</dbReference>
<dbReference type="InterPro" id="IPR036271">
    <property type="entry name" value="Tet_transcr_reg_TetR-rel_C_sf"/>
</dbReference>
<evidence type="ECO:0000256" key="1">
    <source>
        <dbReference type="ARBA" id="ARBA00022491"/>
    </source>
</evidence>
<reference evidence="7 8" key="1">
    <citation type="submission" date="2022-11" db="EMBL/GenBank/DDBJ databases">
        <title>Minimal conservation of predation-associated metabolite biosynthetic gene clusters underscores biosynthetic potential of Myxococcota including descriptions for ten novel species: Archangium lansinium sp. nov., Myxococcus landrumus sp. nov., Nannocystis bai.</title>
        <authorList>
            <person name="Ahearne A."/>
            <person name="Stevens C."/>
            <person name="Phillips K."/>
        </authorList>
    </citation>
    <scope>NUCLEOTIDE SEQUENCE [LARGE SCALE GENOMIC DNA]</scope>
    <source>
        <strain evidence="7 8">MIWBW</strain>
    </source>
</reference>
<evidence type="ECO:0000256" key="4">
    <source>
        <dbReference type="ARBA" id="ARBA00023163"/>
    </source>
</evidence>
<sequence>MSTRGASSKGQERREAVLDAAERLLVDEGHGALTMRGVAQRAGIRLGNLQYYFPTSEELVQALLARVLERATARLEERMGLAGNPAEALDAALDSLLEDQLNPDSYRLFYDLWALAAREPAIAAELRAFYARYVDRTEELLVNAAPGLPRAEARVRAELLVALLEGLSLFRSGTVGAPDKRVEAGLRRMVSGLIAGSVSAQPRR</sequence>
<name>A0ABT4AFL3_9BACT</name>
<keyword evidence="2" id="KW-0805">Transcription regulation</keyword>
<dbReference type="Pfam" id="PF00440">
    <property type="entry name" value="TetR_N"/>
    <property type="match status" value="1"/>
</dbReference>
<comment type="caution">
    <text evidence="7">The sequence shown here is derived from an EMBL/GenBank/DDBJ whole genome shotgun (WGS) entry which is preliminary data.</text>
</comment>
<dbReference type="SUPFAM" id="SSF48498">
    <property type="entry name" value="Tetracyclin repressor-like, C-terminal domain"/>
    <property type="match status" value="1"/>
</dbReference>
<evidence type="ECO:0000256" key="3">
    <source>
        <dbReference type="ARBA" id="ARBA00023125"/>
    </source>
</evidence>
<proteinExistence type="predicted"/>
<dbReference type="PRINTS" id="PR00455">
    <property type="entry name" value="HTHTETR"/>
</dbReference>
<dbReference type="InterPro" id="IPR001647">
    <property type="entry name" value="HTH_TetR"/>
</dbReference>
<evidence type="ECO:0000259" key="6">
    <source>
        <dbReference type="PROSITE" id="PS50977"/>
    </source>
</evidence>
<evidence type="ECO:0000256" key="2">
    <source>
        <dbReference type="ARBA" id="ARBA00023015"/>
    </source>
</evidence>
<keyword evidence="8" id="KW-1185">Reference proteome</keyword>
<dbReference type="InterPro" id="IPR039538">
    <property type="entry name" value="BetI_C"/>
</dbReference>
<dbReference type="Pfam" id="PF13977">
    <property type="entry name" value="TetR_C_6"/>
    <property type="match status" value="1"/>
</dbReference>
<dbReference type="InterPro" id="IPR050109">
    <property type="entry name" value="HTH-type_TetR-like_transc_reg"/>
</dbReference>
<dbReference type="PANTHER" id="PTHR30055:SF226">
    <property type="entry name" value="HTH-TYPE TRANSCRIPTIONAL REGULATOR PKSA"/>
    <property type="match status" value="1"/>
</dbReference>
<protein>
    <submittedName>
        <fullName evidence="7">TetR family transcriptional regulator C-terminal domain-containing protein</fullName>
    </submittedName>
</protein>
<dbReference type="Proteomes" id="UP001207654">
    <property type="component" value="Unassembled WGS sequence"/>
</dbReference>
<evidence type="ECO:0000313" key="7">
    <source>
        <dbReference type="EMBL" id="MCY1080478.1"/>
    </source>
</evidence>
<evidence type="ECO:0000313" key="8">
    <source>
        <dbReference type="Proteomes" id="UP001207654"/>
    </source>
</evidence>
<feature type="domain" description="HTH tetR-type" evidence="6">
    <location>
        <begin position="11"/>
        <end position="71"/>
    </location>
</feature>
<evidence type="ECO:0000256" key="5">
    <source>
        <dbReference type="PROSITE-ProRule" id="PRU00335"/>
    </source>
</evidence>
<dbReference type="RefSeq" id="WP_267539139.1">
    <property type="nucleotide sequence ID" value="NZ_JAPNKA010000001.1"/>
</dbReference>
<accession>A0ABT4AFL3</accession>